<dbReference type="InterPro" id="IPR027417">
    <property type="entry name" value="P-loop_NTPase"/>
</dbReference>
<keyword evidence="3" id="KW-0539">Nucleus</keyword>
<dbReference type="Pfam" id="PF06862">
    <property type="entry name" value="Utp25_C"/>
    <property type="match status" value="1"/>
</dbReference>
<dbReference type="KEGG" id="lgi:LOTGIDRAFT_138628"/>
<dbReference type="GO" id="GO:0019843">
    <property type="term" value="F:rRNA binding"/>
    <property type="evidence" value="ECO:0007669"/>
    <property type="project" value="TreeGrafter"/>
</dbReference>
<feature type="domain" description="UTP25 C-terminal" evidence="6">
    <location>
        <begin position="287"/>
        <end position="471"/>
    </location>
</feature>
<organism evidence="8 9">
    <name type="scientific">Lottia gigantea</name>
    <name type="common">Giant owl limpet</name>
    <dbReference type="NCBI Taxonomy" id="225164"/>
    <lineage>
        <taxon>Eukaryota</taxon>
        <taxon>Metazoa</taxon>
        <taxon>Spiralia</taxon>
        <taxon>Lophotrochozoa</taxon>
        <taxon>Mollusca</taxon>
        <taxon>Gastropoda</taxon>
        <taxon>Patellogastropoda</taxon>
        <taxon>Lottioidea</taxon>
        <taxon>Lottiidae</taxon>
        <taxon>Lottia</taxon>
    </lineage>
</organism>
<evidence type="ECO:0000256" key="4">
    <source>
        <dbReference type="ARBA" id="ARBA00024421"/>
    </source>
</evidence>
<feature type="non-terminal residue" evidence="8">
    <location>
        <position position="1"/>
    </location>
</feature>
<dbReference type="InterPro" id="IPR053940">
    <property type="entry name" value="UTP25_NTPase-like"/>
</dbReference>
<evidence type="ECO:0000313" key="8">
    <source>
        <dbReference type="EMBL" id="ESP02309.1"/>
    </source>
</evidence>
<dbReference type="Pfam" id="PF22916">
    <property type="entry name" value="UTP25_NTPase-like"/>
    <property type="match status" value="1"/>
</dbReference>
<evidence type="ECO:0000256" key="5">
    <source>
        <dbReference type="ARBA" id="ARBA00032325"/>
    </source>
</evidence>
<dbReference type="AlphaFoldDB" id="V4AE58"/>
<protein>
    <recommendedName>
        <fullName evidence="4">U3 small nucleolar RNA-associated protein 25 homolog</fullName>
    </recommendedName>
    <alternativeName>
        <fullName evidence="5">UTP25 small subunit processor component</fullName>
    </alternativeName>
</protein>
<dbReference type="InterPro" id="IPR053939">
    <property type="entry name" value="UTP25_C"/>
</dbReference>
<dbReference type="HOGENOM" id="CLU_018705_3_1_1"/>
<dbReference type="InterPro" id="IPR010678">
    <property type="entry name" value="UTP25"/>
</dbReference>
<name>V4AE58_LOTGI</name>
<dbReference type="GO" id="GO:0032040">
    <property type="term" value="C:small-subunit processome"/>
    <property type="evidence" value="ECO:0007669"/>
    <property type="project" value="TreeGrafter"/>
</dbReference>
<dbReference type="PANTHER" id="PTHR12933:SF0">
    <property type="entry name" value="U3 SMALL NUCLEOLAR RNA-ASSOCIATED PROTEIN 25 HOMOLOG"/>
    <property type="match status" value="1"/>
</dbReference>
<keyword evidence="9" id="KW-1185">Reference proteome</keyword>
<accession>V4AE58</accession>
<dbReference type="CTD" id="20234087"/>
<sequence>LSPLQQGLFNILNNYQDVYYSERSHHNQEEIRLAYCLHLINHIVKSRNQVIGNNTKIKDQKSSTDEDYRDQGLTRPKVLILVPFRESAYKIVNILISLITTGKKAKMMNRKRFVQEYHEEDEEDKKKVKPEDFDALFAGNIDDHFRFGVQICKSVIKLYSHFYMSDLIIASPLGLRTIIGTEGEKGDSDFLSSIELLIVDQADVFLMQNWDHVMQIMKKMHQQPKDGHGVDFSRVRMWTLEGWSQYYRQTAVFSSISSPEITALFNKNSHNYSGKIQIQRKPSNGSICHIVTQLPQTFHRFNCNNFSQVCDDRFNFFVKKILPNIQDHMKKHTMVFIPSYFDFVRIRNYFVKEEMNFVQMNEYVKEDKLSKYRWLFFVGKVPFMLYTERLHFYRRYRVRGIHHIVFYELPHYAHYYSELCNMLKDPKRNMDNVELTCSVLYCKYDVQKLAETIGTERASVMINSEKSVHMFVTGENS</sequence>
<dbReference type="GeneID" id="20234087"/>
<feature type="domain" description="UTP25 NTP hydrolase-like" evidence="7">
    <location>
        <begin position="15"/>
        <end position="276"/>
    </location>
</feature>
<dbReference type="EMBL" id="KB200294">
    <property type="protein sequence ID" value="ESP02309.1"/>
    <property type="molecule type" value="Genomic_DNA"/>
</dbReference>
<evidence type="ECO:0000313" key="9">
    <source>
        <dbReference type="Proteomes" id="UP000030746"/>
    </source>
</evidence>
<reference evidence="8 9" key="1">
    <citation type="journal article" date="2013" name="Nature">
        <title>Insights into bilaterian evolution from three spiralian genomes.</title>
        <authorList>
            <person name="Simakov O."/>
            <person name="Marletaz F."/>
            <person name="Cho S.J."/>
            <person name="Edsinger-Gonzales E."/>
            <person name="Havlak P."/>
            <person name="Hellsten U."/>
            <person name="Kuo D.H."/>
            <person name="Larsson T."/>
            <person name="Lv J."/>
            <person name="Arendt D."/>
            <person name="Savage R."/>
            <person name="Osoegawa K."/>
            <person name="de Jong P."/>
            <person name="Grimwood J."/>
            <person name="Chapman J.A."/>
            <person name="Shapiro H."/>
            <person name="Aerts A."/>
            <person name="Otillar R.P."/>
            <person name="Terry A.Y."/>
            <person name="Boore J.L."/>
            <person name="Grigoriev I.V."/>
            <person name="Lindberg D.R."/>
            <person name="Seaver E.C."/>
            <person name="Weisblat D.A."/>
            <person name="Putnam N.H."/>
            <person name="Rokhsar D.S."/>
        </authorList>
    </citation>
    <scope>NUCLEOTIDE SEQUENCE [LARGE SCALE GENOMIC DNA]</scope>
</reference>
<evidence type="ECO:0000259" key="7">
    <source>
        <dbReference type="Pfam" id="PF22916"/>
    </source>
</evidence>
<dbReference type="OrthoDB" id="10264378at2759"/>
<dbReference type="GO" id="GO:0000462">
    <property type="term" value="P:maturation of SSU-rRNA from tricistronic rRNA transcript (SSU-rRNA, 5.8S rRNA, LSU-rRNA)"/>
    <property type="evidence" value="ECO:0007669"/>
    <property type="project" value="TreeGrafter"/>
</dbReference>
<gene>
    <name evidence="8" type="ORF">LOTGIDRAFT_138628</name>
</gene>
<dbReference type="SUPFAM" id="SSF52540">
    <property type="entry name" value="P-loop containing nucleoside triphosphate hydrolases"/>
    <property type="match status" value="1"/>
</dbReference>
<evidence type="ECO:0000259" key="6">
    <source>
        <dbReference type="Pfam" id="PF06862"/>
    </source>
</evidence>
<evidence type="ECO:0000256" key="2">
    <source>
        <dbReference type="ARBA" id="ARBA00009223"/>
    </source>
</evidence>
<dbReference type="OMA" id="QDRGDTF"/>
<evidence type="ECO:0000256" key="1">
    <source>
        <dbReference type="ARBA" id="ARBA00004604"/>
    </source>
</evidence>
<dbReference type="Proteomes" id="UP000030746">
    <property type="component" value="Unassembled WGS sequence"/>
</dbReference>
<dbReference type="RefSeq" id="XP_009047017.1">
    <property type="nucleotide sequence ID" value="XM_009048769.1"/>
</dbReference>
<dbReference type="STRING" id="225164.V4AE58"/>
<proteinExistence type="inferred from homology"/>
<dbReference type="GO" id="GO:0034511">
    <property type="term" value="F:U3 snoRNA binding"/>
    <property type="evidence" value="ECO:0007669"/>
    <property type="project" value="InterPro"/>
</dbReference>
<dbReference type="PANTHER" id="PTHR12933">
    <property type="entry name" value="ORF PROTEIN-RELATED"/>
    <property type="match status" value="1"/>
</dbReference>
<evidence type="ECO:0000256" key="3">
    <source>
        <dbReference type="ARBA" id="ARBA00023242"/>
    </source>
</evidence>
<comment type="similarity">
    <text evidence="2">Belongs to the UTP25 family.</text>
</comment>
<comment type="subcellular location">
    <subcellularLocation>
        <location evidence="1">Nucleus</location>
        <location evidence="1">Nucleolus</location>
    </subcellularLocation>
</comment>
<dbReference type="Gene3D" id="3.40.50.300">
    <property type="entry name" value="P-loop containing nucleotide triphosphate hydrolases"/>
    <property type="match status" value="1"/>
</dbReference>
<dbReference type="FunFam" id="3.40.50.300:FF:001559">
    <property type="entry name" value="U3 small nucleolar RNA-associated protein 25"/>
    <property type="match status" value="1"/>
</dbReference>